<protein>
    <submittedName>
        <fullName evidence="2">Ribbon-helix-helix domain-containing protein</fullName>
    </submittedName>
</protein>
<organism evidence="2 3">
    <name type="scientific">Streptomyces incanus</name>
    <dbReference type="NCBI Taxonomy" id="887453"/>
    <lineage>
        <taxon>Bacteria</taxon>
        <taxon>Bacillati</taxon>
        <taxon>Actinomycetota</taxon>
        <taxon>Actinomycetes</taxon>
        <taxon>Kitasatosporales</taxon>
        <taxon>Streptomycetaceae</taxon>
        <taxon>Streptomyces</taxon>
    </lineage>
</organism>
<dbReference type="EMBL" id="JBHSPC010000012">
    <property type="protein sequence ID" value="MFC5669356.1"/>
    <property type="molecule type" value="Genomic_DNA"/>
</dbReference>
<sequence>MKISVSLPREDLAFVDEYAARTEAESRSAVIHAAIELLRQAQLEQEYTQAFAEWDGSEDAGLWDRASGDGIAHETW</sequence>
<dbReference type="InterPro" id="IPR010985">
    <property type="entry name" value="Ribbon_hlx_hlx"/>
</dbReference>
<dbReference type="SUPFAM" id="SSF47598">
    <property type="entry name" value="Ribbon-helix-helix"/>
    <property type="match status" value="1"/>
</dbReference>
<gene>
    <name evidence="2" type="ORF">ACFP2V_04255</name>
</gene>
<evidence type="ECO:0000313" key="3">
    <source>
        <dbReference type="Proteomes" id="UP001596183"/>
    </source>
</evidence>
<keyword evidence="3" id="KW-1185">Reference proteome</keyword>
<dbReference type="RefSeq" id="WP_381205553.1">
    <property type="nucleotide sequence ID" value="NZ_JBHSPC010000012.1"/>
</dbReference>
<evidence type="ECO:0000259" key="1">
    <source>
        <dbReference type="Pfam" id="PF01402"/>
    </source>
</evidence>
<name>A0ABW0XK09_9ACTN</name>
<dbReference type="InterPro" id="IPR002145">
    <property type="entry name" value="CopG"/>
</dbReference>
<evidence type="ECO:0000313" key="2">
    <source>
        <dbReference type="EMBL" id="MFC5669356.1"/>
    </source>
</evidence>
<accession>A0ABW0XK09</accession>
<dbReference type="Pfam" id="PF01402">
    <property type="entry name" value="RHH_1"/>
    <property type="match status" value="1"/>
</dbReference>
<proteinExistence type="predicted"/>
<dbReference type="Proteomes" id="UP001596183">
    <property type="component" value="Unassembled WGS sequence"/>
</dbReference>
<feature type="domain" description="Ribbon-helix-helix protein CopG" evidence="1">
    <location>
        <begin position="2"/>
        <end position="38"/>
    </location>
</feature>
<dbReference type="CDD" id="cd22231">
    <property type="entry name" value="RHH_NikR_HicB-like"/>
    <property type="match status" value="1"/>
</dbReference>
<comment type="caution">
    <text evidence="2">The sequence shown here is derived from an EMBL/GenBank/DDBJ whole genome shotgun (WGS) entry which is preliminary data.</text>
</comment>
<reference evidence="3" key="1">
    <citation type="journal article" date="2019" name="Int. J. Syst. Evol. Microbiol.">
        <title>The Global Catalogue of Microorganisms (GCM) 10K type strain sequencing project: providing services to taxonomists for standard genome sequencing and annotation.</title>
        <authorList>
            <consortium name="The Broad Institute Genomics Platform"/>
            <consortium name="The Broad Institute Genome Sequencing Center for Infectious Disease"/>
            <person name="Wu L."/>
            <person name="Ma J."/>
        </authorList>
    </citation>
    <scope>NUCLEOTIDE SEQUENCE [LARGE SCALE GENOMIC DNA]</scope>
    <source>
        <strain evidence="3">JCM 13852</strain>
    </source>
</reference>